<dbReference type="RefSeq" id="XP_073099585.1">
    <property type="nucleotide sequence ID" value="XM_073243484.1"/>
</dbReference>
<dbReference type="PANTHER" id="PTHR33728:SF3">
    <property type="entry name" value="MULTIDRUG RESISTANCE PROTEIN"/>
    <property type="match status" value="1"/>
</dbReference>
<organism evidence="3 4">
    <name type="scientific">Elaeis guineensis var. tenera</name>
    <name type="common">Oil palm</name>
    <dbReference type="NCBI Taxonomy" id="51953"/>
    <lineage>
        <taxon>Eukaryota</taxon>
        <taxon>Viridiplantae</taxon>
        <taxon>Streptophyta</taxon>
        <taxon>Embryophyta</taxon>
        <taxon>Tracheophyta</taxon>
        <taxon>Spermatophyta</taxon>
        <taxon>Magnoliopsida</taxon>
        <taxon>Liliopsida</taxon>
        <taxon>Arecaceae</taxon>
        <taxon>Arecoideae</taxon>
        <taxon>Cocoseae</taxon>
        <taxon>Elaeidinae</taxon>
        <taxon>Elaeis</taxon>
    </lineage>
</organism>
<reference evidence="4 5" key="1">
    <citation type="submission" date="2025-04" db="UniProtKB">
        <authorList>
            <consortium name="RefSeq"/>
        </authorList>
    </citation>
    <scope>IDENTIFICATION</scope>
</reference>
<evidence type="ECO:0000256" key="1">
    <source>
        <dbReference type="SAM" id="MobiDB-lite"/>
    </source>
</evidence>
<feature type="transmembrane region" description="Helical" evidence="2">
    <location>
        <begin position="36"/>
        <end position="57"/>
    </location>
</feature>
<feature type="region of interest" description="Disordered" evidence="1">
    <location>
        <begin position="68"/>
        <end position="97"/>
    </location>
</feature>
<evidence type="ECO:0000313" key="5">
    <source>
        <dbReference type="RefSeq" id="XP_010930573.1"/>
    </source>
</evidence>
<gene>
    <name evidence="4 5" type="primary">LOC105051705</name>
</gene>
<keyword evidence="2" id="KW-1133">Transmembrane helix</keyword>
<keyword evidence="3" id="KW-1185">Reference proteome</keyword>
<dbReference type="Proteomes" id="UP000504607">
    <property type="component" value="Chromosome 9"/>
</dbReference>
<dbReference type="RefSeq" id="XP_010930573.1">
    <property type="nucleotide sequence ID" value="XM_010932271.3"/>
</dbReference>
<evidence type="ECO:0000313" key="4">
    <source>
        <dbReference type="RefSeq" id="XP_010930572.1"/>
    </source>
</evidence>
<dbReference type="AlphaFoldDB" id="A0A6I9RQX0"/>
<dbReference type="RefSeq" id="XP_073099583.1">
    <property type="nucleotide sequence ID" value="XM_073243482.1"/>
</dbReference>
<keyword evidence="2" id="KW-0472">Membrane</keyword>
<sequence>MNSIEERPKFWSENPSPSGTTDREASWKDFGTSMNAISFGFLATAILVSMFLIMAIFEHLLGPRLSHPSSQTDALRSMEMGQQSTQTHSLGKLSNSDSVETPYPLDVSVLMPGQIYPTYLAQPAPHPCPREGMYWPSHDHHAFSSP</sequence>
<keyword evidence="2" id="KW-0812">Transmembrane</keyword>
<dbReference type="RefSeq" id="XP_010930572.1">
    <property type="nucleotide sequence ID" value="XM_010932270.3"/>
</dbReference>
<dbReference type="KEGG" id="egu:105051705"/>
<evidence type="ECO:0000256" key="2">
    <source>
        <dbReference type="SAM" id="Phobius"/>
    </source>
</evidence>
<accession>A0A6I9RQX0</accession>
<dbReference type="OrthoDB" id="770781at2759"/>
<proteinExistence type="predicted"/>
<protein>
    <submittedName>
        <fullName evidence="4 5">Uncharacterized protein LOC105051705</fullName>
    </submittedName>
</protein>
<feature type="compositionally biased region" description="Basic and acidic residues" evidence="1">
    <location>
        <begin position="1"/>
        <end position="10"/>
    </location>
</feature>
<dbReference type="PANTHER" id="PTHR33728">
    <property type="entry name" value="CTTNBP 2 AMINO-TERMINAL-LIKE PROTEIN"/>
    <property type="match status" value="1"/>
</dbReference>
<dbReference type="RefSeq" id="XP_073099584.1">
    <property type="nucleotide sequence ID" value="XM_073243483.1"/>
</dbReference>
<feature type="region of interest" description="Disordered" evidence="1">
    <location>
        <begin position="1"/>
        <end position="25"/>
    </location>
</feature>
<name>A0A6I9RQX0_ELAGV</name>
<evidence type="ECO:0000313" key="3">
    <source>
        <dbReference type="Proteomes" id="UP000504607"/>
    </source>
</evidence>
<dbReference type="GeneID" id="105051705"/>